<reference evidence="2 3" key="1">
    <citation type="submission" date="2018-08" db="EMBL/GenBank/DDBJ databases">
        <title>Genomic Encyclopedia of Archaeal and Bacterial Type Strains, Phase II (KMG-II): from individual species to whole genera.</title>
        <authorList>
            <person name="Goeker M."/>
        </authorList>
    </citation>
    <scope>NUCLEOTIDE SEQUENCE [LARGE SCALE GENOMIC DNA]</scope>
    <source>
        <strain evidence="2 3">ATCC 27112</strain>
    </source>
</reference>
<organism evidence="2 3">
    <name type="scientific">Anaeroplasma bactoclasticum</name>
    <dbReference type="NCBI Taxonomy" id="2088"/>
    <lineage>
        <taxon>Bacteria</taxon>
        <taxon>Bacillati</taxon>
        <taxon>Mycoplasmatota</taxon>
        <taxon>Mollicutes</taxon>
        <taxon>Anaeroplasmatales</taxon>
        <taxon>Anaeroplasmataceae</taxon>
        <taxon>Anaeroplasma</taxon>
    </lineage>
</organism>
<dbReference type="Gene3D" id="3.30.2310.20">
    <property type="entry name" value="RelE-like"/>
    <property type="match status" value="1"/>
</dbReference>
<evidence type="ECO:0000313" key="3">
    <source>
        <dbReference type="Proteomes" id="UP000266506"/>
    </source>
</evidence>
<dbReference type="InterPro" id="IPR007712">
    <property type="entry name" value="RelE/ParE_toxin"/>
</dbReference>
<gene>
    <name evidence="2" type="ORF">EI71_01886</name>
</gene>
<sequence length="100" mass="11878">MDSKFKFTDKAENDLDEILDYISNKLCNFQAANDLFNKVFNNIIAFPLSYPLLENEYVRNRNTRKAIIDNYNLYYVIESNTIVVLRIIYNKRDLSELINI</sequence>
<name>A0A397QUR8_9MOLU</name>
<dbReference type="InParanoid" id="A0A397QUR8"/>
<dbReference type="InterPro" id="IPR035093">
    <property type="entry name" value="RelE/ParE_toxin_dom_sf"/>
</dbReference>
<dbReference type="EMBL" id="QXEV01000037">
    <property type="protein sequence ID" value="RIA64802.1"/>
    <property type="molecule type" value="Genomic_DNA"/>
</dbReference>
<evidence type="ECO:0000256" key="1">
    <source>
        <dbReference type="ARBA" id="ARBA00022649"/>
    </source>
</evidence>
<keyword evidence="1" id="KW-1277">Toxin-antitoxin system</keyword>
<protein>
    <submittedName>
        <fullName evidence="2">Plasmid stabilization system protein ParE</fullName>
    </submittedName>
</protein>
<dbReference type="AlphaFoldDB" id="A0A397QUR8"/>
<dbReference type="Pfam" id="PF05016">
    <property type="entry name" value="ParE_toxin"/>
    <property type="match status" value="1"/>
</dbReference>
<dbReference type="Proteomes" id="UP000266506">
    <property type="component" value="Unassembled WGS sequence"/>
</dbReference>
<proteinExistence type="predicted"/>
<comment type="caution">
    <text evidence="2">The sequence shown here is derived from an EMBL/GenBank/DDBJ whole genome shotgun (WGS) entry which is preliminary data.</text>
</comment>
<keyword evidence="3" id="KW-1185">Reference proteome</keyword>
<dbReference type="RefSeq" id="WP_162849931.1">
    <property type="nucleotide sequence ID" value="NZ_QXEV01000037.1"/>
</dbReference>
<evidence type="ECO:0000313" key="2">
    <source>
        <dbReference type="EMBL" id="RIA64802.1"/>
    </source>
</evidence>
<accession>A0A397QUR8</accession>